<name>A0AAE0TY79_9PEZI</name>
<protein>
    <recommendedName>
        <fullName evidence="8">BHLH domain-containing protein</fullName>
    </recommendedName>
</protein>
<accession>A0AAE0TY79</accession>
<gene>
    <name evidence="9" type="ORF">B0T24DRAFT_673697</name>
</gene>
<evidence type="ECO:0000256" key="2">
    <source>
        <dbReference type="ARBA" id="ARBA00023015"/>
    </source>
</evidence>
<dbReference type="Pfam" id="PF00010">
    <property type="entry name" value="HLH"/>
    <property type="match status" value="1"/>
</dbReference>
<reference evidence="9" key="1">
    <citation type="journal article" date="2023" name="Mol. Phylogenet. Evol.">
        <title>Genome-scale phylogeny and comparative genomics of the fungal order Sordariales.</title>
        <authorList>
            <person name="Hensen N."/>
            <person name="Bonometti L."/>
            <person name="Westerberg I."/>
            <person name="Brannstrom I.O."/>
            <person name="Guillou S."/>
            <person name="Cros-Aarteil S."/>
            <person name="Calhoun S."/>
            <person name="Haridas S."/>
            <person name="Kuo A."/>
            <person name="Mondo S."/>
            <person name="Pangilinan J."/>
            <person name="Riley R."/>
            <person name="LaButti K."/>
            <person name="Andreopoulos B."/>
            <person name="Lipzen A."/>
            <person name="Chen C."/>
            <person name="Yan M."/>
            <person name="Daum C."/>
            <person name="Ng V."/>
            <person name="Clum A."/>
            <person name="Steindorff A."/>
            <person name="Ohm R.A."/>
            <person name="Martin F."/>
            <person name="Silar P."/>
            <person name="Natvig D.O."/>
            <person name="Lalanne C."/>
            <person name="Gautier V."/>
            <person name="Ament-Velasquez S.L."/>
            <person name="Kruys A."/>
            <person name="Hutchinson M.I."/>
            <person name="Powell A.J."/>
            <person name="Barry K."/>
            <person name="Miller A.N."/>
            <person name="Grigoriev I.V."/>
            <person name="Debuchy R."/>
            <person name="Gladieux P."/>
            <person name="Hiltunen Thoren M."/>
            <person name="Johannesson H."/>
        </authorList>
    </citation>
    <scope>NUCLEOTIDE SEQUENCE</scope>
    <source>
        <strain evidence="9">CBS 958.72</strain>
    </source>
</reference>
<comment type="caution">
    <text evidence="9">The sequence shown here is derived from an EMBL/GenBank/DDBJ whole genome shotgun (WGS) entry which is preliminary data.</text>
</comment>
<evidence type="ECO:0000259" key="8">
    <source>
        <dbReference type="PROSITE" id="PS50888"/>
    </source>
</evidence>
<evidence type="ECO:0000313" key="9">
    <source>
        <dbReference type="EMBL" id="KAK3383871.1"/>
    </source>
</evidence>
<dbReference type="SUPFAM" id="SSF47459">
    <property type="entry name" value="HLH, helix-loop-helix DNA-binding domain"/>
    <property type="match status" value="1"/>
</dbReference>
<keyword evidence="5" id="KW-0539">Nucleus</keyword>
<proteinExistence type="predicted"/>
<feature type="coiled-coil region" evidence="6">
    <location>
        <begin position="59"/>
        <end position="108"/>
    </location>
</feature>
<organism evidence="9 10">
    <name type="scientific">Lasiosphaeria ovina</name>
    <dbReference type="NCBI Taxonomy" id="92902"/>
    <lineage>
        <taxon>Eukaryota</taxon>
        <taxon>Fungi</taxon>
        <taxon>Dikarya</taxon>
        <taxon>Ascomycota</taxon>
        <taxon>Pezizomycotina</taxon>
        <taxon>Sordariomycetes</taxon>
        <taxon>Sordariomycetidae</taxon>
        <taxon>Sordariales</taxon>
        <taxon>Lasiosphaeriaceae</taxon>
        <taxon>Lasiosphaeria</taxon>
    </lineage>
</organism>
<dbReference type="GO" id="GO:0046983">
    <property type="term" value="F:protein dimerization activity"/>
    <property type="evidence" value="ECO:0007669"/>
    <property type="project" value="InterPro"/>
</dbReference>
<keyword evidence="4" id="KW-0804">Transcription</keyword>
<keyword evidence="6" id="KW-0175">Coiled coil</keyword>
<keyword evidence="10" id="KW-1185">Reference proteome</keyword>
<dbReference type="InterPro" id="IPR052207">
    <property type="entry name" value="Max-like/E-box_TFs"/>
</dbReference>
<dbReference type="InterPro" id="IPR036638">
    <property type="entry name" value="HLH_DNA-bd_sf"/>
</dbReference>
<evidence type="ECO:0000256" key="6">
    <source>
        <dbReference type="SAM" id="Coils"/>
    </source>
</evidence>
<dbReference type="InterPro" id="IPR011598">
    <property type="entry name" value="bHLH_dom"/>
</dbReference>
<evidence type="ECO:0000256" key="4">
    <source>
        <dbReference type="ARBA" id="ARBA00023163"/>
    </source>
</evidence>
<evidence type="ECO:0000256" key="7">
    <source>
        <dbReference type="SAM" id="MobiDB-lite"/>
    </source>
</evidence>
<dbReference type="Proteomes" id="UP001287356">
    <property type="component" value="Unassembled WGS sequence"/>
</dbReference>
<evidence type="ECO:0000313" key="10">
    <source>
        <dbReference type="Proteomes" id="UP001287356"/>
    </source>
</evidence>
<dbReference type="GO" id="GO:0000978">
    <property type="term" value="F:RNA polymerase II cis-regulatory region sequence-specific DNA binding"/>
    <property type="evidence" value="ECO:0007669"/>
    <property type="project" value="TreeGrafter"/>
</dbReference>
<dbReference type="GO" id="GO:0005634">
    <property type="term" value="C:nucleus"/>
    <property type="evidence" value="ECO:0007669"/>
    <property type="project" value="UniProtKB-SubCell"/>
</dbReference>
<dbReference type="PROSITE" id="PS50888">
    <property type="entry name" value="BHLH"/>
    <property type="match status" value="1"/>
</dbReference>
<comment type="subcellular location">
    <subcellularLocation>
        <location evidence="1">Nucleus</location>
    </subcellularLocation>
</comment>
<feature type="region of interest" description="Disordered" evidence="7">
    <location>
        <begin position="1"/>
        <end position="27"/>
    </location>
</feature>
<dbReference type="Gene3D" id="4.10.280.10">
    <property type="entry name" value="Helix-loop-helix DNA-binding domain"/>
    <property type="match status" value="1"/>
</dbReference>
<evidence type="ECO:0000256" key="3">
    <source>
        <dbReference type="ARBA" id="ARBA00023125"/>
    </source>
</evidence>
<dbReference type="GO" id="GO:0000981">
    <property type="term" value="F:DNA-binding transcription factor activity, RNA polymerase II-specific"/>
    <property type="evidence" value="ECO:0007669"/>
    <property type="project" value="TreeGrafter"/>
</dbReference>
<reference evidence="9" key="2">
    <citation type="submission" date="2023-06" db="EMBL/GenBank/DDBJ databases">
        <authorList>
            <consortium name="Lawrence Berkeley National Laboratory"/>
            <person name="Haridas S."/>
            <person name="Hensen N."/>
            <person name="Bonometti L."/>
            <person name="Westerberg I."/>
            <person name="Brannstrom I.O."/>
            <person name="Guillou S."/>
            <person name="Cros-Aarteil S."/>
            <person name="Calhoun S."/>
            <person name="Kuo A."/>
            <person name="Mondo S."/>
            <person name="Pangilinan J."/>
            <person name="Riley R."/>
            <person name="Labutti K."/>
            <person name="Andreopoulos B."/>
            <person name="Lipzen A."/>
            <person name="Chen C."/>
            <person name="Yanf M."/>
            <person name="Daum C."/>
            <person name="Ng V."/>
            <person name="Clum A."/>
            <person name="Steindorff A."/>
            <person name="Ohm R."/>
            <person name="Martin F."/>
            <person name="Silar P."/>
            <person name="Natvig D."/>
            <person name="Lalanne C."/>
            <person name="Gautier V."/>
            <person name="Ament-Velasquez S.L."/>
            <person name="Kruys A."/>
            <person name="Hutchinson M.I."/>
            <person name="Powell A.J."/>
            <person name="Barry K."/>
            <person name="Miller A.N."/>
            <person name="Grigoriev I.V."/>
            <person name="Debuchy R."/>
            <person name="Gladieux P."/>
            <person name="Thoren M.H."/>
            <person name="Johannesson H."/>
        </authorList>
    </citation>
    <scope>NUCLEOTIDE SEQUENCE</scope>
    <source>
        <strain evidence="9">CBS 958.72</strain>
    </source>
</reference>
<keyword evidence="3" id="KW-0238">DNA-binding</keyword>
<dbReference type="AlphaFoldDB" id="A0AAE0TY79"/>
<keyword evidence="2" id="KW-0805">Transcription regulation</keyword>
<dbReference type="EMBL" id="JAULSN010000001">
    <property type="protein sequence ID" value="KAK3383871.1"/>
    <property type="molecule type" value="Genomic_DNA"/>
</dbReference>
<feature type="domain" description="BHLH" evidence="8">
    <location>
        <begin position="14"/>
        <end position="65"/>
    </location>
</feature>
<evidence type="ECO:0000256" key="5">
    <source>
        <dbReference type="ARBA" id="ARBA00023242"/>
    </source>
</evidence>
<dbReference type="PANTHER" id="PTHR15741">
    <property type="entry name" value="BASIC HELIX-LOOP-HELIX ZIP TRANSCRIPTION FACTOR"/>
    <property type="match status" value="1"/>
</dbReference>
<dbReference type="SMART" id="SM00353">
    <property type="entry name" value="HLH"/>
    <property type="match status" value="1"/>
</dbReference>
<sequence>MSDQDDKPRLTEEERKANHIASEQKRRQAIRDGFDRLSVIVPGMEGMARSEGVVLRHTIDLIHEQLKEREALIRELEAKGETVDPALKTGYQEGLAALEERATKAEQNSS</sequence>
<evidence type="ECO:0000256" key="1">
    <source>
        <dbReference type="ARBA" id="ARBA00004123"/>
    </source>
</evidence>
<dbReference type="PANTHER" id="PTHR15741:SF39">
    <property type="entry name" value="BHLH TRANSCRIPTION FACTOR (EUROFUNG)"/>
    <property type="match status" value="1"/>
</dbReference>